<feature type="transmembrane region" description="Helical" evidence="1">
    <location>
        <begin position="25"/>
        <end position="45"/>
    </location>
</feature>
<evidence type="ECO:0000256" key="1">
    <source>
        <dbReference type="SAM" id="Phobius"/>
    </source>
</evidence>
<keyword evidence="1" id="KW-0472">Membrane</keyword>
<proteinExistence type="predicted"/>
<organism evidence="2 3">
    <name type="scientific">Floccifex porci</name>
    <dbReference type="NCBI Taxonomy" id="2606629"/>
    <lineage>
        <taxon>Bacteria</taxon>
        <taxon>Bacillati</taxon>
        <taxon>Bacillota</taxon>
        <taxon>Erysipelotrichia</taxon>
        <taxon>Erysipelotrichales</taxon>
        <taxon>Erysipelotrichaceae</taxon>
        <taxon>Floccifex</taxon>
    </lineage>
</organism>
<dbReference type="AlphaFoldDB" id="A0A7X2T3V0"/>
<evidence type="ECO:0000313" key="3">
    <source>
        <dbReference type="Proteomes" id="UP000470082"/>
    </source>
</evidence>
<reference evidence="2 3" key="1">
    <citation type="submission" date="2019-08" db="EMBL/GenBank/DDBJ databases">
        <title>In-depth cultivation of the pig gut microbiome towards novel bacterial diversity and tailored functional studies.</title>
        <authorList>
            <person name="Wylensek D."/>
            <person name="Hitch T.C.A."/>
            <person name="Clavel T."/>
        </authorList>
    </citation>
    <scope>NUCLEOTIDE SEQUENCE [LARGE SCALE GENOMIC DNA]</scope>
    <source>
        <strain evidence="2 3">LKV-178-WT-2G</strain>
    </source>
</reference>
<dbReference type="EMBL" id="VUMM01000006">
    <property type="protein sequence ID" value="MSS01383.1"/>
    <property type="molecule type" value="Genomic_DNA"/>
</dbReference>
<dbReference type="Proteomes" id="UP000470082">
    <property type="component" value="Unassembled WGS sequence"/>
</dbReference>
<comment type="caution">
    <text evidence="2">The sequence shown here is derived from an EMBL/GenBank/DDBJ whole genome shotgun (WGS) entry which is preliminary data.</text>
</comment>
<protein>
    <submittedName>
        <fullName evidence="2">Uncharacterized protein</fullName>
    </submittedName>
</protein>
<name>A0A7X2T3V0_9FIRM</name>
<keyword evidence="1" id="KW-0812">Transmembrane</keyword>
<gene>
    <name evidence="2" type="ORF">FYJ50_04575</name>
</gene>
<evidence type="ECO:0000313" key="2">
    <source>
        <dbReference type="EMBL" id="MSS01383.1"/>
    </source>
</evidence>
<keyword evidence="1" id="KW-1133">Transmembrane helix</keyword>
<sequence length="197" mass="21665">MKKVKKPQKIQTTIKEKKPKQGHKLVWFTIIVIAIPCIIVGYVLITSLGGQNKPVAGNRFGKGDLDPEITSEMVKQIDGEMMNIEGVEAVETNLKSATLRISLDISDDASSDTAASICDKAYSIVDSICPVSTYFTNTEEGKMYDLEIAAYTYLVDDAHPVEGQVYVQLTKTGAGNKVVDNMNSAKNQDLVNQIKRY</sequence>
<keyword evidence="3" id="KW-1185">Reference proteome</keyword>
<accession>A0A7X2T3V0</accession>